<evidence type="ECO:0000313" key="4">
    <source>
        <dbReference type="Proteomes" id="UP001268542"/>
    </source>
</evidence>
<organism evidence="3 4">
    <name type="scientific">Nocardioides imazamoxiresistens</name>
    <dbReference type="NCBI Taxonomy" id="3231893"/>
    <lineage>
        <taxon>Bacteria</taxon>
        <taxon>Bacillati</taxon>
        <taxon>Actinomycetota</taxon>
        <taxon>Actinomycetes</taxon>
        <taxon>Propionibacteriales</taxon>
        <taxon>Nocardioidaceae</taxon>
        <taxon>Nocardioides</taxon>
    </lineage>
</organism>
<protein>
    <submittedName>
        <fullName evidence="3">4'-phosphopantetheinyl transferase superfamily protein</fullName>
    </submittedName>
</protein>
<dbReference type="EMBL" id="JAVYII010000003">
    <property type="protein sequence ID" value="MDT9593066.1"/>
    <property type="molecule type" value="Genomic_DNA"/>
</dbReference>
<sequence length="192" mass="20501">MAWVRSLGSPQARADAAGVRAGLRWLVADVRGDDAPEDVEVRRECPRCARAHGPAVLPALGWASSVSHGGGLVAAAAATHGPVGIDVEHRDVEVVGWALAPAERALVAMRPELFARIWTAKEALLKASGEGLDGDPASLEVDPVALTWSDRRRRPRLRGVRLHALEGPQAPWPYVATLATTADAARVHRRHP</sequence>
<feature type="domain" description="4'-phosphopantetheinyl transferase" evidence="2">
    <location>
        <begin position="82"/>
        <end position="143"/>
    </location>
</feature>
<evidence type="ECO:0000259" key="2">
    <source>
        <dbReference type="Pfam" id="PF01648"/>
    </source>
</evidence>
<proteinExistence type="predicted"/>
<dbReference type="GO" id="GO:0016740">
    <property type="term" value="F:transferase activity"/>
    <property type="evidence" value="ECO:0007669"/>
    <property type="project" value="UniProtKB-KW"/>
</dbReference>
<comment type="caution">
    <text evidence="3">The sequence shown here is derived from an EMBL/GenBank/DDBJ whole genome shotgun (WGS) entry which is preliminary data.</text>
</comment>
<dbReference type="InterPro" id="IPR008278">
    <property type="entry name" value="4-PPantetheinyl_Trfase_dom"/>
</dbReference>
<keyword evidence="4" id="KW-1185">Reference proteome</keyword>
<dbReference type="InterPro" id="IPR037143">
    <property type="entry name" value="4-PPantetheinyl_Trfase_dom_sf"/>
</dbReference>
<reference evidence="3 4" key="1">
    <citation type="submission" date="2023-08" db="EMBL/GenBank/DDBJ databases">
        <title>Nocardioides seae sp. nov., a bacterium isolated from a soil.</title>
        <authorList>
            <person name="Wang X."/>
        </authorList>
    </citation>
    <scope>NUCLEOTIDE SEQUENCE [LARGE SCALE GENOMIC DNA]</scope>
    <source>
        <strain evidence="3 4">YZH12</strain>
    </source>
</reference>
<evidence type="ECO:0000313" key="3">
    <source>
        <dbReference type="EMBL" id="MDT9593066.1"/>
    </source>
</evidence>
<keyword evidence="1 3" id="KW-0808">Transferase</keyword>
<gene>
    <name evidence="3" type="ORF">RDV89_08305</name>
</gene>
<dbReference type="SUPFAM" id="SSF56214">
    <property type="entry name" value="4'-phosphopantetheinyl transferase"/>
    <property type="match status" value="1"/>
</dbReference>
<evidence type="ECO:0000256" key="1">
    <source>
        <dbReference type="ARBA" id="ARBA00022679"/>
    </source>
</evidence>
<dbReference type="RefSeq" id="WP_315732492.1">
    <property type="nucleotide sequence ID" value="NZ_JAVYII010000003.1"/>
</dbReference>
<dbReference type="Proteomes" id="UP001268542">
    <property type="component" value="Unassembled WGS sequence"/>
</dbReference>
<dbReference type="Gene3D" id="3.90.470.20">
    <property type="entry name" value="4'-phosphopantetheinyl transferase domain"/>
    <property type="match status" value="2"/>
</dbReference>
<dbReference type="Pfam" id="PF01648">
    <property type="entry name" value="ACPS"/>
    <property type="match status" value="1"/>
</dbReference>
<name>A0ABU3PV12_9ACTN</name>
<accession>A0ABU3PV12</accession>